<evidence type="ECO:0000256" key="1">
    <source>
        <dbReference type="ARBA" id="ARBA00023015"/>
    </source>
</evidence>
<dbReference type="PANTHER" id="PTHR30136:SF24">
    <property type="entry name" value="HTH-TYPE TRANSCRIPTIONAL REPRESSOR ALLR"/>
    <property type="match status" value="1"/>
</dbReference>
<proteinExistence type="predicted"/>
<dbReference type="InterPro" id="IPR014757">
    <property type="entry name" value="Tscrpt_reg_IclR_C"/>
</dbReference>
<dbReference type="PROSITE" id="PS51078">
    <property type="entry name" value="ICLR_ED"/>
    <property type="match status" value="1"/>
</dbReference>
<dbReference type="InterPro" id="IPR005471">
    <property type="entry name" value="Tscrpt_reg_IclR_N"/>
</dbReference>
<evidence type="ECO:0000259" key="5">
    <source>
        <dbReference type="PROSITE" id="PS51078"/>
    </source>
</evidence>
<keyword evidence="3" id="KW-0804">Transcription</keyword>
<name>A0ABU5CMC9_9BACI</name>
<keyword evidence="2" id="KW-0238">DNA-binding</keyword>
<comment type="caution">
    <text evidence="6">The sequence shown here is derived from an EMBL/GenBank/DDBJ whole genome shotgun (WGS) entry which is preliminary data.</text>
</comment>
<dbReference type="InterPro" id="IPR029016">
    <property type="entry name" value="GAF-like_dom_sf"/>
</dbReference>
<evidence type="ECO:0000313" key="7">
    <source>
        <dbReference type="Proteomes" id="UP001275315"/>
    </source>
</evidence>
<accession>A0ABU5CMC9</accession>
<feature type="domain" description="IclR-ED" evidence="5">
    <location>
        <begin position="68"/>
        <end position="251"/>
    </location>
</feature>
<dbReference type="Gene3D" id="3.30.450.40">
    <property type="match status" value="1"/>
</dbReference>
<dbReference type="Pfam" id="PF09339">
    <property type="entry name" value="HTH_IclR"/>
    <property type="match status" value="1"/>
</dbReference>
<dbReference type="InterPro" id="IPR036388">
    <property type="entry name" value="WH-like_DNA-bd_sf"/>
</dbReference>
<reference evidence="6 7" key="1">
    <citation type="submission" date="2023-10" db="EMBL/GenBank/DDBJ databases">
        <title>Virgibacillus soli CC-YMP-6 genome.</title>
        <authorList>
            <person name="Miliotis G."/>
            <person name="Sengupta P."/>
            <person name="Hameed A."/>
            <person name="Chuvochina M."/>
            <person name="Mcdonagh F."/>
            <person name="Simpson A.C."/>
            <person name="Singh N.K."/>
            <person name="Rekha P.D."/>
            <person name="Raman K."/>
            <person name="Hugenholtz P."/>
            <person name="Venkateswaran K."/>
        </authorList>
    </citation>
    <scope>NUCLEOTIDE SEQUENCE [LARGE SCALE GENOMIC DNA]</scope>
    <source>
        <strain evidence="6 7">CC-YMP-6</strain>
    </source>
</reference>
<protein>
    <submittedName>
        <fullName evidence="6">IclR family transcriptional regulator</fullName>
    </submittedName>
</protein>
<dbReference type="SMART" id="SM00346">
    <property type="entry name" value="HTH_ICLR"/>
    <property type="match status" value="1"/>
</dbReference>
<evidence type="ECO:0000259" key="4">
    <source>
        <dbReference type="PROSITE" id="PS51077"/>
    </source>
</evidence>
<feature type="domain" description="HTH iclR-type" evidence="4">
    <location>
        <begin position="2"/>
        <end position="67"/>
    </location>
</feature>
<evidence type="ECO:0000256" key="3">
    <source>
        <dbReference type="ARBA" id="ARBA00023163"/>
    </source>
</evidence>
<dbReference type="InterPro" id="IPR050707">
    <property type="entry name" value="HTH_MetabolicPath_Reg"/>
</dbReference>
<dbReference type="Gene3D" id="1.10.10.10">
    <property type="entry name" value="Winged helix-like DNA-binding domain superfamily/Winged helix DNA-binding domain"/>
    <property type="match status" value="1"/>
</dbReference>
<keyword evidence="7" id="KW-1185">Reference proteome</keyword>
<dbReference type="RefSeq" id="WP_320378331.1">
    <property type="nucleotide sequence ID" value="NZ_JAWDIQ010000001.1"/>
</dbReference>
<evidence type="ECO:0000313" key="6">
    <source>
        <dbReference type="EMBL" id="MDY0407522.1"/>
    </source>
</evidence>
<dbReference type="SUPFAM" id="SSF55781">
    <property type="entry name" value="GAF domain-like"/>
    <property type="match status" value="1"/>
</dbReference>
<dbReference type="EMBL" id="JAWDIQ010000001">
    <property type="protein sequence ID" value="MDY0407522.1"/>
    <property type="molecule type" value="Genomic_DNA"/>
</dbReference>
<gene>
    <name evidence="6" type="ORF">RWD45_01340</name>
</gene>
<dbReference type="Pfam" id="PF01614">
    <property type="entry name" value="IclR_C"/>
    <property type="match status" value="1"/>
</dbReference>
<evidence type="ECO:0000256" key="2">
    <source>
        <dbReference type="ARBA" id="ARBA00023125"/>
    </source>
</evidence>
<dbReference type="PANTHER" id="PTHR30136">
    <property type="entry name" value="HELIX-TURN-HELIX TRANSCRIPTIONAL REGULATOR, ICLR FAMILY"/>
    <property type="match status" value="1"/>
</dbReference>
<dbReference type="InterPro" id="IPR036390">
    <property type="entry name" value="WH_DNA-bd_sf"/>
</dbReference>
<dbReference type="Proteomes" id="UP001275315">
    <property type="component" value="Unassembled WGS sequence"/>
</dbReference>
<organism evidence="6 7">
    <name type="scientific">Paracerasibacillus soli</name>
    <dbReference type="NCBI Taxonomy" id="480284"/>
    <lineage>
        <taxon>Bacteria</taxon>
        <taxon>Bacillati</taxon>
        <taxon>Bacillota</taxon>
        <taxon>Bacilli</taxon>
        <taxon>Bacillales</taxon>
        <taxon>Bacillaceae</taxon>
        <taxon>Paracerasibacillus</taxon>
    </lineage>
</organism>
<dbReference type="SUPFAM" id="SSF46785">
    <property type="entry name" value="Winged helix' DNA-binding domain"/>
    <property type="match status" value="1"/>
</dbReference>
<dbReference type="PROSITE" id="PS51077">
    <property type="entry name" value="HTH_ICLR"/>
    <property type="match status" value="1"/>
</dbReference>
<sequence length="252" mass="28936">MNQSVAKALQLLDLFTEEQPEWSLKDISKQSGIPKPTAYRLLTTLESGNFVFKMKTTEHDSRYRLGLKLLEMGQLVSEQLEVRKIALPFMQMLANDINEVIHLVIVNQNKAVYIEKVENTRALRLYTKVGKSTPLYMGSGPKLLLAHLPIDKQREIFREVGNKQLRDGRVIDERRLREELVEIRKQGFSYSVGEQDPYTTGISYPIFDYRGHVISALTVSGLSSYFEGDNLRRIKNQTEVTARQVSRKLGFN</sequence>
<keyword evidence="1" id="KW-0805">Transcription regulation</keyword>